<reference evidence="2" key="1">
    <citation type="journal article" date="2021" name="Nat. Commun.">
        <title>Genomic analyses provide insights into spinach domestication and the genetic basis of agronomic traits.</title>
        <authorList>
            <person name="Cai X."/>
            <person name="Sun X."/>
            <person name="Xu C."/>
            <person name="Sun H."/>
            <person name="Wang X."/>
            <person name="Ge C."/>
            <person name="Zhang Z."/>
            <person name="Wang Q."/>
            <person name="Fei Z."/>
            <person name="Jiao C."/>
            <person name="Wang Q."/>
        </authorList>
    </citation>
    <scope>NUCLEOTIDE SEQUENCE [LARGE SCALE GENOMIC DNA]</scope>
    <source>
        <strain evidence="2">cv. Varoflay</strain>
    </source>
</reference>
<dbReference type="AlphaFoldDB" id="A0A9R0IZN0"/>
<dbReference type="GeneID" id="110797234"/>
<sequence>MSNLTKFEFAALDITGKNYLSLVLDAEIHLHAKDLGDTIKEGNKLTSQNKAKAMIFLRHHLHEGLKIEYLTVKDPQVLRSYLKKRYDQQKTVILSKARYDGLHLRLQDFKSVREYNSAMFRITSQLKLCGEKITDAEMLEKTYSTFHANNIVLQTQYREKIFKKYSELISCLLVPEKNNELLMKNHESRPTGSTPFPEGNVTSHNGKEKISCQQ</sequence>
<evidence type="ECO:0000313" key="2">
    <source>
        <dbReference type="Proteomes" id="UP000813463"/>
    </source>
</evidence>
<dbReference type="RefSeq" id="XP_021858017.2">
    <property type="nucleotide sequence ID" value="XM_022002325.2"/>
</dbReference>
<gene>
    <name evidence="3" type="primary">LOC110797234</name>
</gene>
<feature type="compositionally biased region" description="Basic and acidic residues" evidence="1">
    <location>
        <begin position="205"/>
        <end position="214"/>
    </location>
</feature>
<reference evidence="3" key="2">
    <citation type="submission" date="2025-08" db="UniProtKB">
        <authorList>
            <consortium name="RefSeq"/>
        </authorList>
    </citation>
    <scope>IDENTIFICATION</scope>
    <source>
        <tissue evidence="3">Leaf</tissue>
    </source>
</reference>
<dbReference type="PANTHER" id="PTHR33325">
    <property type="entry name" value="ZINC FINGER, CCHC-TYPE-RELATED"/>
    <property type="match status" value="1"/>
</dbReference>
<evidence type="ECO:0000313" key="3">
    <source>
        <dbReference type="RefSeq" id="XP_021858017.2"/>
    </source>
</evidence>
<accession>A0A9R0IZN0</accession>
<proteinExistence type="predicted"/>
<evidence type="ECO:0008006" key="4">
    <source>
        <dbReference type="Google" id="ProtNLM"/>
    </source>
</evidence>
<feature type="region of interest" description="Disordered" evidence="1">
    <location>
        <begin position="185"/>
        <end position="214"/>
    </location>
</feature>
<evidence type="ECO:0000256" key="1">
    <source>
        <dbReference type="SAM" id="MobiDB-lite"/>
    </source>
</evidence>
<keyword evidence="2" id="KW-1185">Reference proteome</keyword>
<dbReference type="PANTHER" id="PTHR33325:SF11">
    <property type="entry name" value="COLD SHOCK DOMAIN-CONTAINING PROTEIN 4-LIKE"/>
    <property type="match status" value="1"/>
</dbReference>
<organism evidence="2 3">
    <name type="scientific">Spinacia oleracea</name>
    <name type="common">Spinach</name>
    <dbReference type="NCBI Taxonomy" id="3562"/>
    <lineage>
        <taxon>Eukaryota</taxon>
        <taxon>Viridiplantae</taxon>
        <taxon>Streptophyta</taxon>
        <taxon>Embryophyta</taxon>
        <taxon>Tracheophyta</taxon>
        <taxon>Spermatophyta</taxon>
        <taxon>Magnoliopsida</taxon>
        <taxon>eudicotyledons</taxon>
        <taxon>Gunneridae</taxon>
        <taxon>Pentapetalae</taxon>
        <taxon>Caryophyllales</taxon>
        <taxon>Chenopodiaceae</taxon>
        <taxon>Chenopodioideae</taxon>
        <taxon>Anserineae</taxon>
        <taxon>Spinacia</taxon>
    </lineage>
</organism>
<protein>
    <recommendedName>
        <fullName evidence="4">GAG-pre-integrase domain-containing protein</fullName>
    </recommendedName>
</protein>
<dbReference type="Proteomes" id="UP000813463">
    <property type="component" value="Chromosome 4"/>
</dbReference>
<dbReference type="KEGG" id="soe:110797234"/>
<feature type="compositionally biased region" description="Polar residues" evidence="1">
    <location>
        <begin position="190"/>
        <end position="204"/>
    </location>
</feature>
<name>A0A9R0IZN0_SPIOL</name>